<name>A0A645EGN6_9ZZZZ</name>
<dbReference type="AlphaFoldDB" id="A0A645EGN6"/>
<sequence>MRKKWHLAEELIGGFDLPWEALSKMPRMELSGNRELFIDGHRGVLDYDDKFIRILAGSIMLEVSGERLDLGGVTPSAAVIRGEITRIEFK</sequence>
<proteinExistence type="predicted"/>
<organism evidence="1">
    <name type="scientific">bioreactor metagenome</name>
    <dbReference type="NCBI Taxonomy" id="1076179"/>
    <lineage>
        <taxon>unclassified sequences</taxon>
        <taxon>metagenomes</taxon>
        <taxon>ecological metagenomes</taxon>
    </lineage>
</organism>
<comment type="caution">
    <text evidence="1">The sequence shown here is derived from an EMBL/GenBank/DDBJ whole genome shotgun (WGS) entry which is preliminary data.</text>
</comment>
<dbReference type="EMBL" id="VSSQ01046468">
    <property type="protein sequence ID" value="MPN00442.1"/>
    <property type="molecule type" value="Genomic_DNA"/>
</dbReference>
<accession>A0A645EGN6</accession>
<reference evidence="1" key="1">
    <citation type="submission" date="2019-08" db="EMBL/GenBank/DDBJ databases">
        <authorList>
            <person name="Kucharzyk K."/>
            <person name="Murdoch R.W."/>
            <person name="Higgins S."/>
            <person name="Loffler F."/>
        </authorList>
    </citation>
    <scope>NUCLEOTIDE SEQUENCE</scope>
</reference>
<protein>
    <recommendedName>
        <fullName evidence="2">Sporulation protein YqfC</fullName>
    </recommendedName>
</protein>
<gene>
    <name evidence="1" type="ORF">SDC9_147637</name>
</gene>
<evidence type="ECO:0000313" key="1">
    <source>
        <dbReference type="EMBL" id="MPN00442.1"/>
    </source>
</evidence>
<dbReference type="InterPro" id="IPR022476">
    <property type="entry name" value="Spore_YabP/YqfC"/>
</dbReference>
<dbReference type="Pfam" id="PF07873">
    <property type="entry name" value="YabP"/>
    <property type="match status" value="1"/>
</dbReference>
<evidence type="ECO:0008006" key="2">
    <source>
        <dbReference type="Google" id="ProtNLM"/>
    </source>
</evidence>